<dbReference type="PROSITE" id="PS01081">
    <property type="entry name" value="HTH_TETR_1"/>
    <property type="match status" value="1"/>
</dbReference>
<dbReference type="InterPro" id="IPR036271">
    <property type="entry name" value="Tet_transcr_reg_TetR-rel_C_sf"/>
</dbReference>
<evidence type="ECO:0000256" key="3">
    <source>
        <dbReference type="ARBA" id="ARBA00023125"/>
    </source>
</evidence>
<dbReference type="EMBL" id="BAAAEN010000004">
    <property type="protein sequence ID" value="GAA0499952.1"/>
    <property type="molecule type" value="Genomic_DNA"/>
</dbReference>
<dbReference type="PROSITE" id="PS50977">
    <property type="entry name" value="HTH_TETR_2"/>
    <property type="match status" value="1"/>
</dbReference>
<feature type="domain" description="HTH tetR-type" evidence="6">
    <location>
        <begin position="12"/>
        <end position="72"/>
    </location>
</feature>
<dbReference type="Gene3D" id="1.10.357.10">
    <property type="entry name" value="Tetracycline Repressor, domain 2"/>
    <property type="match status" value="1"/>
</dbReference>
<dbReference type="PRINTS" id="PR00455">
    <property type="entry name" value="HTHTETR"/>
</dbReference>
<dbReference type="InterPro" id="IPR050109">
    <property type="entry name" value="HTH-type_TetR-like_transc_reg"/>
</dbReference>
<dbReference type="Proteomes" id="UP001501706">
    <property type="component" value="Unassembled WGS sequence"/>
</dbReference>
<evidence type="ECO:0000259" key="6">
    <source>
        <dbReference type="PROSITE" id="PS50977"/>
    </source>
</evidence>
<keyword evidence="3 5" id="KW-0238">DNA-binding</keyword>
<evidence type="ECO:0000256" key="4">
    <source>
        <dbReference type="ARBA" id="ARBA00023163"/>
    </source>
</evidence>
<dbReference type="SUPFAM" id="SSF48498">
    <property type="entry name" value="Tetracyclin repressor-like, C-terminal domain"/>
    <property type="match status" value="1"/>
</dbReference>
<dbReference type="PANTHER" id="PTHR30055">
    <property type="entry name" value="HTH-TYPE TRANSCRIPTIONAL REGULATOR RUTR"/>
    <property type="match status" value="1"/>
</dbReference>
<dbReference type="PANTHER" id="PTHR30055:SF240">
    <property type="entry name" value="HTH-TYPE TRANSCRIPTIONAL REGULATOR ACRR"/>
    <property type="match status" value="1"/>
</dbReference>
<dbReference type="InterPro" id="IPR013572">
    <property type="entry name" value="Tscrpt_reg_MAATS_C"/>
</dbReference>
<evidence type="ECO:0000313" key="8">
    <source>
        <dbReference type="Proteomes" id="UP001501706"/>
    </source>
</evidence>
<proteinExistence type="predicted"/>
<organism evidence="7 8">
    <name type="scientific">Pigmentiphaga daeguensis</name>
    <dbReference type="NCBI Taxonomy" id="414049"/>
    <lineage>
        <taxon>Bacteria</taxon>
        <taxon>Pseudomonadati</taxon>
        <taxon>Pseudomonadota</taxon>
        <taxon>Betaproteobacteria</taxon>
        <taxon>Burkholderiales</taxon>
        <taxon>Alcaligenaceae</taxon>
        <taxon>Pigmentiphaga</taxon>
    </lineage>
</organism>
<accession>A0ABN1BKJ1</accession>
<dbReference type="SUPFAM" id="SSF46689">
    <property type="entry name" value="Homeodomain-like"/>
    <property type="match status" value="1"/>
</dbReference>
<keyword evidence="8" id="KW-1185">Reference proteome</keyword>
<name>A0ABN1BKJ1_9BURK</name>
<keyword evidence="4" id="KW-0804">Transcription</keyword>
<dbReference type="InterPro" id="IPR023772">
    <property type="entry name" value="DNA-bd_HTH_TetR-type_CS"/>
</dbReference>
<evidence type="ECO:0000256" key="2">
    <source>
        <dbReference type="ARBA" id="ARBA00023015"/>
    </source>
</evidence>
<dbReference type="InterPro" id="IPR009057">
    <property type="entry name" value="Homeodomain-like_sf"/>
</dbReference>
<dbReference type="Pfam" id="PF08361">
    <property type="entry name" value="TetR_C_2"/>
    <property type="match status" value="1"/>
</dbReference>
<keyword evidence="2" id="KW-0805">Transcription regulation</keyword>
<feature type="DNA-binding region" description="H-T-H motif" evidence="5">
    <location>
        <begin position="35"/>
        <end position="54"/>
    </location>
</feature>
<dbReference type="InterPro" id="IPR001647">
    <property type="entry name" value="HTH_TetR"/>
</dbReference>
<keyword evidence="1" id="KW-0678">Repressor</keyword>
<reference evidence="8" key="1">
    <citation type="journal article" date="2019" name="Int. J. Syst. Evol. Microbiol.">
        <title>The Global Catalogue of Microorganisms (GCM) 10K type strain sequencing project: providing services to taxonomists for standard genome sequencing and annotation.</title>
        <authorList>
            <consortium name="The Broad Institute Genomics Platform"/>
            <consortium name="The Broad Institute Genome Sequencing Center for Infectious Disease"/>
            <person name="Wu L."/>
            <person name="Ma J."/>
        </authorList>
    </citation>
    <scope>NUCLEOTIDE SEQUENCE [LARGE SCALE GENOMIC DNA]</scope>
    <source>
        <strain evidence="8">JCM 14330</strain>
    </source>
</reference>
<sequence length="214" mass="23812">MAMVRKTKEEALETRTRILETAEQIFSEQGVSHTSLQDIAAAANVTRGAIYWHFKNKTDLLDAMLQRVKMPIEDALERSCDANSPDPLNQLRRSAVGAMQLISEGASAQRVCEILLFKCEYVAETADMRRRHVESRKVALGRYEDGFRRAIALGQLPPHTDPRIAALGLHAIMHGLFMDWMLEPGDFDITEVGGRVIDDFLAGLKISPPPARAG</sequence>
<evidence type="ECO:0000313" key="7">
    <source>
        <dbReference type="EMBL" id="GAA0499952.1"/>
    </source>
</evidence>
<evidence type="ECO:0000256" key="5">
    <source>
        <dbReference type="PROSITE-ProRule" id="PRU00335"/>
    </source>
</evidence>
<comment type="caution">
    <text evidence="7">The sequence shown here is derived from an EMBL/GenBank/DDBJ whole genome shotgun (WGS) entry which is preliminary data.</text>
</comment>
<dbReference type="Pfam" id="PF00440">
    <property type="entry name" value="TetR_N"/>
    <property type="match status" value="1"/>
</dbReference>
<evidence type="ECO:0000256" key="1">
    <source>
        <dbReference type="ARBA" id="ARBA00022491"/>
    </source>
</evidence>
<protein>
    <submittedName>
        <fullName evidence="7">TetR family transcriptional regulator BpeR</fullName>
    </submittedName>
</protein>
<gene>
    <name evidence="7" type="primary">bpeR</name>
    <name evidence="7" type="ORF">GCM10009097_15530</name>
</gene>